<dbReference type="InterPro" id="IPR050490">
    <property type="entry name" value="Bact_solute-bd_prot1"/>
</dbReference>
<organism evidence="1 2">
    <name type="scientific">Jiangella asiatica</name>
    <dbReference type="NCBI Taxonomy" id="2530372"/>
    <lineage>
        <taxon>Bacteria</taxon>
        <taxon>Bacillati</taxon>
        <taxon>Actinomycetota</taxon>
        <taxon>Actinomycetes</taxon>
        <taxon>Jiangellales</taxon>
        <taxon>Jiangellaceae</taxon>
        <taxon>Jiangella</taxon>
    </lineage>
</organism>
<evidence type="ECO:0000313" key="2">
    <source>
        <dbReference type="Proteomes" id="UP000294739"/>
    </source>
</evidence>
<sequence>MRLRLTIATLGTAGLLAACGGGGGGDDGGSDTAAVAEVTAPATGTIRYESWTPTQETFDAVVAGFAEENPDVEVTSALAPIADYQTSLQTQLRAGGGPDVFVVSPGAMFNQFRQYMEPLDDYAEAAGGDGWAEEYAPEALSRGQVDDATLGLPVGYGVAGFLWVNRTVLAQAGVEVPQTYDDLVAAADALAAQGIAPIALGGKDAWQVTDYYLALAADIDADALYAAMEGSGEWTAPGLVEAFEAWSQLFADGVFQEGAVGAATYNDAYDLFTQGQAAFFANGSWNLDMYANSLDRVGGYDIDAVPFPFGDDGAPITGDVSGIVVVNKASENKGAAYRLAEYLSRGDGSQILMDTFLDFPVTAQAREPSALPEPAAQPRASIVTMIDERLAGYRQVPSPTVAEALGQALVAVAAGSASPDEAAGRVQDAAESA</sequence>
<dbReference type="Proteomes" id="UP000294739">
    <property type="component" value="Unassembled WGS sequence"/>
</dbReference>
<dbReference type="AlphaFoldDB" id="A0A4R5DQB5"/>
<protein>
    <submittedName>
        <fullName evidence="1">Extracellular solute-binding protein</fullName>
    </submittedName>
</protein>
<gene>
    <name evidence="1" type="ORF">E1269_00630</name>
</gene>
<dbReference type="Pfam" id="PF01547">
    <property type="entry name" value="SBP_bac_1"/>
    <property type="match status" value="1"/>
</dbReference>
<dbReference type="InterPro" id="IPR006059">
    <property type="entry name" value="SBP"/>
</dbReference>
<dbReference type="RefSeq" id="WP_131889933.1">
    <property type="nucleotide sequence ID" value="NZ_SMKZ01000001.1"/>
</dbReference>
<dbReference type="InParanoid" id="A0A4R5DQB5"/>
<accession>A0A4R5DQB5</accession>
<comment type="caution">
    <text evidence="1">The sequence shown here is derived from an EMBL/GenBank/DDBJ whole genome shotgun (WGS) entry which is preliminary data.</text>
</comment>
<dbReference type="Gene3D" id="3.40.190.10">
    <property type="entry name" value="Periplasmic binding protein-like II"/>
    <property type="match status" value="2"/>
</dbReference>
<dbReference type="PANTHER" id="PTHR43649">
    <property type="entry name" value="ARABINOSE-BINDING PROTEIN-RELATED"/>
    <property type="match status" value="1"/>
</dbReference>
<dbReference type="OrthoDB" id="2060074at2"/>
<reference evidence="1 2" key="1">
    <citation type="submission" date="2019-03" db="EMBL/GenBank/DDBJ databases">
        <title>Draft genome sequences of novel Actinobacteria.</title>
        <authorList>
            <person name="Sahin N."/>
            <person name="Ay H."/>
            <person name="Saygin H."/>
        </authorList>
    </citation>
    <scope>NUCLEOTIDE SEQUENCE [LARGE SCALE GENOMIC DNA]</scope>
    <source>
        <strain evidence="1 2">5K138</strain>
    </source>
</reference>
<dbReference type="PROSITE" id="PS51257">
    <property type="entry name" value="PROKAR_LIPOPROTEIN"/>
    <property type="match status" value="1"/>
</dbReference>
<proteinExistence type="predicted"/>
<keyword evidence="2" id="KW-1185">Reference proteome</keyword>
<evidence type="ECO:0000313" key="1">
    <source>
        <dbReference type="EMBL" id="TDE15837.1"/>
    </source>
</evidence>
<dbReference type="EMBL" id="SMKZ01000001">
    <property type="protein sequence ID" value="TDE15837.1"/>
    <property type="molecule type" value="Genomic_DNA"/>
</dbReference>
<name>A0A4R5DQB5_9ACTN</name>
<dbReference type="SUPFAM" id="SSF53850">
    <property type="entry name" value="Periplasmic binding protein-like II"/>
    <property type="match status" value="1"/>
</dbReference>